<comment type="caution">
    <text evidence="3">The sequence shown here is derived from an EMBL/GenBank/DDBJ whole genome shotgun (WGS) entry which is preliminary data.</text>
</comment>
<dbReference type="Pfam" id="PF03732">
    <property type="entry name" value="Retrotrans_gag"/>
    <property type="match status" value="1"/>
</dbReference>
<feature type="compositionally biased region" description="Low complexity" evidence="1">
    <location>
        <begin position="79"/>
        <end position="91"/>
    </location>
</feature>
<proteinExistence type="predicted"/>
<accession>A0AAW2S039</accession>
<name>A0AAW2S039_SESRA</name>
<evidence type="ECO:0000256" key="1">
    <source>
        <dbReference type="SAM" id="MobiDB-lite"/>
    </source>
</evidence>
<dbReference type="InterPro" id="IPR005162">
    <property type="entry name" value="Retrotrans_gag_dom"/>
</dbReference>
<feature type="compositionally biased region" description="Basic and acidic residues" evidence="1">
    <location>
        <begin position="507"/>
        <end position="516"/>
    </location>
</feature>
<feature type="region of interest" description="Disordered" evidence="1">
    <location>
        <begin position="507"/>
        <end position="529"/>
    </location>
</feature>
<evidence type="ECO:0000313" key="3">
    <source>
        <dbReference type="EMBL" id="KAL0385440.1"/>
    </source>
</evidence>
<feature type="compositionally biased region" description="Basic and acidic residues" evidence="1">
    <location>
        <begin position="416"/>
        <end position="431"/>
    </location>
</feature>
<dbReference type="AlphaFoldDB" id="A0AAW2S039"/>
<feature type="region of interest" description="Disordered" evidence="1">
    <location>
        <begin position="181"/>
        <end position="204"/>
    </location>
</feature>
<gene>
    <name evidence="3" type="ORF">Sradi_2938300</name>
</gene>
<reference evidence="3" key="2">
    <citation type="journal article" date="2024" name="Plant">
        <title>Genomic evolution and insights into agronomic trait innovations of Sesamum species.</title>
        <authorList>
            <person name="Miao H."/>
            <person name="Wang L."/>
            <person name="Qu L."/>
            <person name="Liu H."/>
            <person name="Sun Y."/>
            <person name="Le M."/>
            <person name="Wang Q."/>
            <person name="Wei S."/>
            <person name="Zheng Y."/>
            <person name="Lin W."/>
            <person name="Duan Y."/>
            <person name="Cao H."/>
            <person name="Xiong S."/>
            <person name="Wang X."/>
            <person name="Wei L."/>
            <person name="Li C."/>
            <person name="Ma Q."/>
            <person name="Ju M."/>
            <person name="Zhao R."/>
            <person name="Li G."/>
            <person name="Mu C."/>
            <person name="Tian Q."/>
            <person name="Mei H."/>
            <person name="Zhang T."/>
            <person name="Gao T."/>
            <person name="Zhang H."/>
        </authorList>
    </citation>
    <scope>NUCLEOTIDE SEQUENCE</scope>
    <source>
        <strain evidence="3">G02</strain>
    </source>
</reference>
<feature type="region of interest" description="Disordered" evidence="1">
    <location>
        <begin position="1"/>
        <end position="149"/>
    </location>
</feature>
<dbReference type="PANTHER" id="PTHR33223:SF10">
    <property type="entry name" value="AMINOTRANSFERASE-LIKE PLANT MOBILE DOMAIN-CONTAINING PROTEIN"/>
    <property type="match status" value="1"/>
</dbReference>
<feature type="compositionally biased region" description="Polar residues" evidence="1">
    <location>
        <begin position="23"/>
        <end position="33"/>
    </location>
</feature>
<reference evidence="3" key="1">
    <citation type="submission" date="2020-06" db="EMBL/GenBank/DDBJ databases">
        <authorList>
            <person name="Li T."/>
            <person name="Hu X."/>
            <person name="Zhang T."/>
            <person name="Song X."/>
            <person name="Zhang H."/>
            <person name="Dai N."/>
            <person name="Sheng W."/>
            <person name="Hou X."/>
            <person name="Wei L."/>
        </authorList>
    </citation>
    <scope>NUCLEOTIDE SEQUENCE</scope>
    <source>
        <strain evidence="3">G02</strain>
        <tissue evidence="3">Leaf</tissue>
    </source>
</reference>
<protein>
    <recommendedName>
        <fullName evidence="2">Retrotransposon gag domain-containing protein</fullName>
    </recommendedName>
</protein>
<dbReference type="EMBL" id="JACGWJ010000012">
    <property type="protein sequence ID" value="KAL0385440.1"/>
    <property type="molecule type" value="Genomic_DNA"/>
</dbReference>
<feature type="region of interest" description="Disordered" evidence="1">
    <location>
        <begin position="416"/>
        <end position="436"/>
    </location>
</feature>
<feature type="domain" description="Retrotransposon gag" evidence="2">
    <location>
        <begin position="274"/>
        <end position="354"/>
    </location>
</feature>
<sequence length="529" mass="59725">MNTRSRARNGATGHEGFEGGGDVQNQHVGNVQGNPPAHGTLGEHTNDQREQGHGSFGAPPPPPLIQMTPEALRQLVEDASAQAANRAVARYAAEHGLPPRPPHHHHGGRVPPFAPEDREQKTGGVQEGMNYEEEVNSRATQPEDNYYPPPRYDGNYFPPPPEEGMYEDDNFLPPHQEEIPARGEREAQRGAGGRASPLGGYPNPMRRGMPVPPLAMAPPRRSPFAPHILAEAIQPGIKIPSLNEYNGGGDPQDHLDRFSARADLLDISDAAYCKLFRTTLSGKAMAWFNQLPPGTIESFEQLAQRFLHHFAINKRYPKTASYLFTIIQRENESLREYVQRFSEAVLEVPHVNPELLASIMQQNLKRGRFKESIAGKPPATQEELLMRAEKYIRIEESTGSRPITPLKRRMNDDERIAPARIEGNKRERRQSDLTQYTPLNAPRVEILSVAKQQGLVRWPFPLKDNPKRMTSDKYCHFHRDRGHSTEECYHLKNEIEKLIRRGYLREIRGPRKRESPRAYGGTQTRCSSH</sequence>
<organism evidence="3">
    <name type="scientific">Sesamum radiatum</name>
    <name type="common">Black benniseed</name>
    <dbReference type="NCBI Taxonomy" id="300843"/>
    <lineage>
        <taxon>Eukaryota</taxon>
        <taxon>Viridiplantae</taxon>
        <taxon>Streptophyta</taxon>
        <taxon>Embryophyta</taxon>
        <taxon>Tracheophyta</taxon>
        <taxon>Spermatophyta</taxon>
        <taxon>Magnoliopsida</taxon>
        <taxon>eudicotyledons</taxon>
        <taxon>Gunneridae</taxon>
        <taxon>Pentapetalae</taxon>
        <taxon>asterids</taxon>
        <taxon>lamiids</taxon>
        <taxon>Lamiales</taxon>
        <taxon>Pedaliaceae</taxon>
        <taxon>Sesamum</taxon>
    </lineage>
</organism>
<dbReference type="PANTHER" id="PTHR33223">
    <property type="entry name" value="CCHC-TYPE DOMAIN-CONTAINING PROTEIN"/>
    <property type="match status" value="1"/>
</dbReference>
<evidence type="ECO:0000259" key="2">
    <source>
        <dbReference type="Pfam" id="PF03732"/>
    </source>
</evidence>